<dbReference type="RefSeq" id="WP_138789691.1">
    <property type="nucleotide sequence ID" value="NZ_JBHTGQ010000020.1"/>
</dbReference>
<keyword evidence="1" id="KW-0812">Transmembrane</keyword>
<keyword evidence="1" id="KW-0472">Membrane</keyword>
<evidence type="ECO:0000313" key="2">
    <source>
        <dbReference type="EMBL" id="MFC7750153.1"/>
    </source>
</evidence>
<evidence type="ECO:0000313" key="3">
    <source>
        <dbReference type="Proteomes" id="UP001596528"/>
    </source>
</evidence>
<keyword evidence="3" id="KW-1185">Reference proteome</keyword>
<feature type="transmembrane region" description="Helical" evidence="1">
    <location>
        <begin position="152"/>
        <end position="172"/>
    </location>
</feature>
<evidence type="ECO:0008006" key="4">
    <source>
        <dbReference type="Google" id="ProtNLM"/>
    </source>
</evidence>
<evidence type="ECO:0000256" key="1">
    <source>
        <dbReference type="SAM" id="Phobius"/>
    </source>
</evidence>
<protein>
    <recommendedName>
        <fullName evidence="4">YmcC</fullName>
    </recommendedName>
</protein>
<feature type="transmembrane region" description="Helical" evidence="1">
    <location>
        <begin position="5"/>
        <end position="23"/>
    </location>
</feature>
<proteinExistence type="predicted"/>
<feature type="transmembrane region" description="Helical" evidence="1">
    <location>
        <begin position="35"/>
        <end position="53"/>
    </location>
</feature>
<comment type="caution">
    <text evidence="2">The sequence shown here is derived from an EMBL/GenBank/DDBJ whole genome shotgun (WGS) entry which is preliminary data.</text>
</comment>
<accession>A0ABW2V4I5</accession>
<feature type="transmembrane region" description="Helical" evidence="1">
    <location>
        <begin position="117"/>
        <end position="140"/>
    </location>
</feature>
<reference evidence="3" key="1">
    <citation type="journal article" date="2019" name="Int. J. Syst. Evol. Microbiol.">
        <title>The Global Catalogue of Microorganisms (GCM) 10K type strain sequencing project: providing services to taxonomists for standard genome sequencing and annotation.</title>
        <authorList>
            <consortium name="The Broad Institute Genomics Platform"/>
            <consortium name="The Broad Institute Genome Sequencing Center for Infectious Disease"/>
            <person name="Wu L."/>
            <person name="Ma J."/>
        </authorList>
    </citation>
    <scope>NUCLEOTIDE SEQUENCE [LARGE SCALE GENOMIC DNA]</scope>
    <source>
        <strain evidence="3">JCM 18657</strain>
    </source>
</reference>
<dbReference type="EMBL" id="JBHTGQ010000020">
    <property type="protein sequence ID" value="MFC7750153.1"/>
    <property type="molecule type" value="Genomic_DNA"/>
</dbReference>
<name>A0ABW2V4I5_9BACL</name>
<gene>
    <name evidence="2" type="ORF">ACFQWB_09455</name>
</gene>
<organism evidence="2 3">
    <name type="scientific">Paenibacillus thermoaerophilus</name>
    <dbReference type="NCBI Taxonomy" id="1215385"/>
    <lineage>
        <taxon>Bacteria</taxon>
        <taxon>Bacillati</taxon>
        <taxon>Bacillota</taxon>
        <taxon>Bacilli</taxon>
        <taxon>Bacillales</taxon>
        <taxon>Paenibacillaceae</taxon>
        <taxon>Paenibacillus</taxon>
    </lineage>
</organism>
<keyword evidence="1" id="KW-1133">Transmembrane helix</keyword>
<dbReference type="Proteomes" id="UP001596528">
    <property type="component" value="Unassembled WGS sequence"/>
</dbReference>
<feature type="transmembrane region" description="Helical" evidence="1">
    <location>
        <begin position="65"/>
        <end position="83"/>
    </location>
</feature>
<sequence>MIAAFIIGCEIGFWLFVLAGLFFRYRLGYRKTGAVLLACTPLVDLALIVATVLDLRGGAESTAMHGAAALYIGLSVAYGHRMIRWADERFRHRFAGGPAPEPPPKHGREHAKREVKLWFLHLAAWAIGCAILLGMIWLVGDAGRTAALSGWLRLWTIVLAVDFLWSFSYLIWPKKAKS</sequence>